<keyword evidence="4" id="KW-0121">Carboxypeptidase</keyword>
<keyword evidence="5" id="KW-1185">Reference proteome</keyword>
<sequence>MRKATTNIFLLLLLIASGSLAASAQTVKVTGTIIESSSKQPLISANVILVNLRDSTLKHLATTDAKGAFVFPSIAPQRYRLEIRYIGYTDYTKMIMVGSSSLSLGTISLKEKTEMIGEATVIGHAVRASVKGDTTSYNASAFKVTKDADAEALISKMPGITTDNNTIKAQGEQVKKVLVDGKPFFGDDPTVAMKSVPAEIVERIEVFDKLSDQAAFTGFDDGNSTKTINIVTKSNRRAGQFGKIYAGYGTDDRYNAGGNVNIFKGDSRISLIGMTNNVNQQNFSSEDILGVLGSSGGRGGMHGGPGGPGGGRGGFGGGSSNFMVGQQNGITNTSAFGINFSNQWGTKVNFTGSYFFNYSNTTNSQKTNRQYFGAIDTAQHYTQEGFSRNNNYNNRLNFRVEYTIDQKNSFIFTPNISFQSSRSSSYSNAQTTEGPVNLLNKTENKNSSFSYGYNINNEILFRHKFDKEGRTLSISLRNSLSDKDASSSMLAQNAFYGNKTILDTIDQKSKLNNKSYSISSSIMYTEPLGKKTQLMTSYDIGYTYSDIDKRTNAYQKATQQYTLLDTSLSNVYESDYLTQRLGLGLRLKGEKYNGMLNLMYQNSTLKGDETFPVSFNLRKSYNNVLPMMMLNFKFNQANSLRLMAGTRTQAPSISQLQSVVDNSDPLNLYVGNPNLNQSFSNNINLRYSYTSMTKGKTFFIFFNAQNTLDYIGTSTLLAGKDITLDDGTILKKGAQLSKPVNLDGYWNLSTMINYGFPAAFIKSNINVSVGTGYSRLPAILNSKEVTTKTYSPNGGVVIGSNFSPNFDFTVSYNTAYNVVETNNTSGNSNNYWSQTGRFKLNWTIANRITILPEATYQQYNGNNFYYDNLTINFNLGVKFLKSRQTEVKFGVFDLLDQNKSFSRSVNSLYIEDSYNSVLSRYFLVTFVYNLKNFKL</sequence>
<organism evidence="4 5">
    <name type="scientific">Acetobacteroides hydrogenigenes</name>
    <dbReference type="NCBI Taxonomy" id="979970"/>
    <lineage>
        <taxon>Bacteria</taxon>
        <taxon>Pseudomonadati</taxon>
        <taxon>Bacteroidota</taxon>
        <taxon>Bacteroidia</taxon>
        <taxon>Bacteroidales</taxon>
        <taxon>Rikenellaceae</taxon>
        <taxon>Acetobacteroides</taxon>
    </lineage>
</organism>
<dbReference type="RefSeq" id="WP_131839079.1">
    <property type="nucleotide sequence ID" value="NZ_SLWB01000006.1"/>
</dbReference>
<keyword evidence="2" id="KW-0732">Signal</keyword>
<dbReference type="AlphaFoldDB" id="A0A4R2EJY7"/>
<feature type="chain" id="PRO_5020538111" evidence="2">
    <location>
        <begin position="22"/>
        <end position="935"/>
    </location>
</feature>
<dbReference type="Pfam" id="PF13620">
    <property type="entry name" value="CarboxypepD_reg"/>
    <property type="match status" value="1"/>
</dbReference>
<dbReference type="GO" id="GO:0004180">
    <property type="term" value="F:carboxypeptidase activity"/>
    <property type="evidence" value="ECO:0007669"/>
    <property type="project" value="UniProtKB-KW"/>
</dbReference>
<feature type="region of interest" description="Disordered" evidence="1">
    <location>
        <begin position="296"/>
        <end position="316"/>
    </location>
</feature>
<dbReference type="EMBL" id="SLWB01000006">
    <property type="protein sequence ID" value="TCN68497.1"/>
    <property type="molecule type" value="Genomic_DNA"/>
</dbReference>
<evidence type="ECO:0000256" key="2">
    <source>
        <dbReference type="SAM" id="SignalP"/>
    </source>
</evidence>
<evidence type="ECO:0000313" key="5">
    <source>
        <dbReference type="Proteomes" id="UP000294830"/>
    </source>
</evidence>
<keyword evidence="4" id="KW-0378">Hydrolase</keyword>
<dbReference type="OrthoDB" id="603275at2"/>
<reference evidence="4 5" key="1">
    <citation type="submission" date="2019-03" db="EMBL/GenBank/DDBJ databases">
        <title>Genomic Encyclopedia of Archaeal and Bacterial Type Strains, Phase II (KMG-II): from individual species to whole genera.</title>
        <authorList>
            <person name="Goeker M."/>
        </authorList>
    </citation>
    <scope>NUCLEOTIDE SEQUENCE [LARGE SCALE GENOMIC DNA]</scope>
    <source>
        <strain evidence="4 5">RL-C</strain>
    </source>
</reference>
<dbReference type="Pfam" id="PF14905">
    <property type="entry name" value="OMP_b-brl_3"/>
    <property type="match status" value="1"/>
</dbReference>
<dbReference type="Proteomes" id="UP000294830">
    <property type="component" value="Unassembled WGS sequence"/>
</dbReference>
<comment type="caution">
    <text evidence="4">The sequence shown here is derived from an EMBL/GenBank/DDBJ whole genome shotgun (WGS) entry which is preliminary data.</text>
</comment>
<dbReference type="InterPro" id="IPR041700">
    <property type="entry name" value="OMP_b-brl_3"/>
</dbReference>
<feature type="domain" description="Outer membrane protein beta-barrel" evidence="3">
    <location>
        <begin position="463"/>
        <end position="813"/>
    </location>
</feature>
<name>A0A4R2EJY7_9BACT</name>
<accession>A0A4R2EJY7</accession>
<feature type="signal peptide" evidence="2">
    <location>
        <begin position="1"/>
        <end position="21"/>
    </location>
</feature>
<keyword evidence="4" id="KW-0645">Protease</keyword>
<evidence type="ECO:0000256" key="1">
    <source>
        <dbReference type="SAM" id="MobiDB-lite"/>
    </source>
</evidence>
<proteinExistence type="predicted"/>
<dbReference type="SUPFAM" id="SSF56935">
    <property type="entry name" value="Porins"/>
    <property type="match status" value="1"/>
</dbReference>
<dbReference type="Gene3D" id="2.60.40.1120">
    <property type="entry name" value="Carboxypeptidase-like, regulatory domain"/>
    <property type="match status" value="1"/>
</dbReference>
<dbReference type="InterPro" id="IPR008969">
    <property type="entry name" value="CarboxyPept-like_regulatory"/>
</dbReference>
<dbReference type="SUPFAM" id="SSF49464">
    <property type="entry name" value="Carboxypeptidase regulatory domain-like"/>
    <property type="match status" value="1"/>
</dbReference>
<protein>
    <submittedName>
        <fullName evidence="4">Carboxypeptidase-like protein</fullName>
    </submittedName>
</protein>
<evidence type="ECO:0000313" key="4">
    <source>
        <dbReference type="EMBL" id="TCN68497.1"/>
    </source>
</evidence>
<evidence type="ECO:0000259" key="3">
    <source>
        <dbReference type="Pfam" id="PF14905"/>
    </source>
</evidence>
<gene>
    <name evidence="4" type="ORF">CLV25_10679</name>
</gene>